<dbReference type="GO" id="GO:0005576">
    <property type="term" value="C:extracellular region"/>
    <property type="evidence" value="ECO:0007669"/>
    <property type="project" value="UniProtKB-SubCell"/>
</dbReference>
<dbReference type="eggNOG" id="COG1344">
    <property type="taxonomic scope" value="Bacteria"/>
</dbReference>
<sequence length="368" mass="39451">MITINSNNAAKMAQNILNSNQLQLTGNMKQLSTGLRINSAADDAAGLQIANRMQTQMQGLAVAQRNSSDAISMAQTAEAGMSESTNIMNRVRDLAMQSFNDTNKQEDREATQKEVEHLKEEINRIANTTNFAGINLLDGTSEHLEFQIGETAGDTITFGIDSVTGADLGSEVREATIPASFDDEGVLDADLALRFDGANETIAKDPGPKHISDVAEELNELLGDYDIEAEAVYSINPFALEIVGHEDDVDLVRNSAGGVLAGNNLSVDSINVETQAGATKAMIILDEALAQLDDQRADLGAVQNRLESTINNLTSMEENLGISQSRIQDADFAEQTVDMTSNQMLLQAGVSVLAQAKGMPQYASMLLP</sequence>
<evidence type="ECO:0000256" key="5">
    <source>
        <dbReference type="SAM" id="Coils"/>
    </source>
</evidence>
<dbReference type="PANTHER" id="PTHR42792">
    <property type="entry name" value="FLAGELLIN"/>
    <property type="match status" value="1"/>
</dbReference>
<dbReference type="PANTHER" id="PTHR42792:SF2">
    <property type="entry name" value="FLAGELLIN"/>
    <property type="match status" value="1"/>
</dbReference>
<keyword evidence="9" id="KW-1185">Reference proteome</keyword>
<reference evidence="8 9" key="1">
    <citation type="submission" date="2014-06" db="EMBL/GenBank/DDBJ databases">
        <title>Whole Genome Sequences of Three Symbiotic Endozoicomonas Bacteria.</title>
        <authorList>
            <person name="Neave M.J."/>
            <person name="Apprill A."/>
            <person name="Voolstra C.R."/>
        </authorList>
    </citation>
    <scope>NUCLEOTIDE SEQUENCE [LARGE SCALE GENOMIC DNA]</scope>
    <source>
        <strain evidence="8 9">LMG 24815</strain>
    </source>
</reference>
<feature type="domain" description="Flagellin N-terminal" evidence="6">
    <location>
        <begin position="4"/>
        <end position="141"/>
    </location>
</feature>
<keyword evidence="5" id="KW-0175">Coiled coil</keyword>
<dbReference type="RefSeq" id="WP_034873316.1">
    <property type="nucleotide sequence ID" value="NZ_JOKG01000001.1"/>
</dbReference>
<evidence type="ECO:0000256" key="1">
    <source>
        <dbReference type="ARBA" id="ARBA00005709"/>
    </source>
</evidence>
<dbReference type="PRINTS" id="PR00207">
    <property type="entry name" value="FLAGELLIN"/>
</dbReference>
<evidence type="ECO:0000313" key="9">
    <source>
        <dbReference type="Proteomes" id="UP000028006"/>
    </source>
</evidence>
<protein>
    <recommendedName>
        <fullName evidence="4">Flagellin</fullName>
    </recommendedName>
</protein>
<dbReference type="Gene3D" id="1.20.1330.10">
    <property type="entry name" value="f41 fragment of flagellin, N-terminal domain"/>
    <property type="match status" value="1"/>
</dbReference>
<dbReference type="GO" id="GO:0005198">
    <property type="term" value="F:structural molecule activity"/>
    <property type="evidence" value="ECO:0007669"/>
    <property type="project" value="UniProtKB-UniRule"/>
</dbReference>
<feature type="domain" description="Flagellin C-terminal" evidence="7">
    <location>
        <begin position="284"/>
        <end position="362"/>
    </location>
</feature>
<dbReference type="EMBL" id="JOKG01000001">
    <property type="protein sequence ID" value="KEQ16065.1"/>
    <property type="molecule type" value="Genomic_DNA"/>
</dbReference>
<gene>
    <name evidence="8" type="ORF">GZ77_06270</name>
</gene>
<evidence type="ECO:0000256" key="3">
    <source>
        <dbReference type="ARBA" id="ARBA00023143"/>
    </source>
</evidence>
<dbReference type="InterPro" id="IPR001029">
    <property type="entry name" value="Flagellin_N"/>
</dbReference>
<comment type="function">
    <text evidence="4">Flagellin is the subunit protein which polymerizes to form the filaments of bacterial flagella.</text>
</comment>
<dbReference type="InterPro" id="IPR001492">
    <property type="entry name" value="Flagellin"/>
</dbReference>
<organism evidence="8 9">
    <name type="scientific">Endozoicomonas montiporae</name>
    <dbReference type="NCBI Taxonomy" id="1027273"/>
    <lineage>
        <taxon>Bacteria</taxon>
        <taxon>Pseudomonadati</taxon>
        <taxon>Pseudomonadota</taxon>
        <taxon>Gammaproteobacteria</taxon>
        <taxon>Oceanospirillales</taxon>
        <taxon>Endozoicomonadaceae</taxon>
        <taxon>Endozoicomonas</taxon>
    </lineage>
</organism>
<evidence type="ECO:0000256" key="4">
    <source>
        <dbReference type="RuleBase" id="RU362073"/>
    </source>
</evidence>
<dbReference type="GO" id="GO:0009288">
    <property type="term" value="C:bacterial-type flagellum"/>
    <property type="evidence" value="ECO:0007669"/>
    <property type="project" value="UniProtKB-SubCell"/>
</dbReference>
<comment type="subcellular location">
    <subcellularLocation>
        <location evidence="4">Secreted</location>
    </subcellularLocation>
    <subcellularLocation>
        <location evidence="4">Bacterial flagellum</location>
    </subcellularLocation>
</comment>
<proteinExistence type="inferred from homology"/>
<dbReference type="Gene3D" id="6.10.10.10">
    <property type="entry name" value="Flagellar export chaperone, C-terminal domain"/>
    <property type="match status" value="1"/>
</dbReference>
<keyword evidence="2 4" id="KW-0964">Secreted</keyword>
<dbReference type="Proteomes" id="UP000028006">
    <property type="component" value="Unassembled WGS sequence"/>
</dbReference>
<dbReference type="InterPro" id="IPR046358">
    <property type="entry name" value="Flagellin_C"/>
</dbReference>
<comment type="similarity">
    <text evidence="1 4">Belongs to the bacterial flagellin family.</text>
</comment>
<dbReference type="Gene3D" id="3.30.70.2120">
    <property type="match status" value="1"/>
</dbReference>
<name>A0A081NC92_9GAMM</name>
<evidence type="ECO:0000256" key="2">
    <source>
        <dbReference type="ARBA" id="ARBA00022525"/>
    </source>
</evidence>
<feature type="coiled-coil region" evidence="5">
    <location>
        <begin position="285"/>
        <end position="319"/>
    </location>
</feature>
<dbReference type="AlphaFoldDB" id="A0A081NC92"/>
<evidence type="ECO:0000313" key="8">
    <source>
        <dbReference type="EMBL" id="KEQ16065.1"/>
    </source>
</evidence>
<dbReference type="SUPFAM" id="SSF64518">
    <property type="entry name" value="Phase 1 flagellin"/>
    <property type="match status" value="1"/>
</dbReference>
<feature type="coiled-coil region" evidence="5">
    <location>
        <begin position="101"/>
        <end position="128"/>
    </location>
</feature>
<dbReference type="Pfam" id="PF00700">
    <property type="entry name" value="Flagellin_C"/>
    <property type="match status" value="1"/>
</dbReference>
<comment type="caution">
    <text evidence="8">The sequence shown here is derived from an EMBL/GenBank/DDBJ whole genome shotgun (WGS) entry which is preliminary data.</text>
</comment>
<evidence type="ECO:0000259" key="7">
    <source>
        <dbReference type="Pfam" id="PF00700"/>
    </source>
</evidence>
<accession>A0A081NC92</accession>
<dbReference type="Pfam" id="PF00669">
    <property type="entry name" value="Flagellin_N"/>
    <property type="match status" value="1"/>
</dbReference>
<evidence type="ECO:0000259" key="6">
    <source>
        <dbReference type="Pfam" id="PF00669"/>
    </source>
</evidence>
<keyword evidence="3 4" id="KW-0975">Bacterial flagellum</keyword>
<dbReference type="InterPro" id="IPR042187">
    <property type="entry name" value="Flagellin_C_sub2"/>
</dbReference>